<dbReference type="WBParaSite" id="TREG1_12890.4">
    <property type="protein sequence ID" value="TREG1_12890.4"/>
    <property type="gene ID" value="TREG1_12890"/>
</dbReference>
<sequence length="763" mass="86983">MFQTDILALIFLCFLLILLALCYLVFYTGTEETAMKRRKRLRSMSKQLNSKSVRSEVARFYSSDKQTHQNMSSCSSEYGDTVGATAATTDVERGAYGSCNNRNHSKRDSIGNLSLKAIKEILKPQQRQPRYSLQHVSLHHSYENEHTPFSQNNQGMRLVFGLQTPPLNITKPQAVQPDNKMFAPKQRLIRAFSESCTTKLINPDSSASQVDADIGDNKKFCSPDNETRRGGHLPKLSEPNLDRHIYPWLSRTKFSNAVFQADKSVTSSSESMWSEARRRLSSTEKLFDPVMRILSTIPLKHPSNVDTTWTNFVMNPETNGHICFSLVYTCTLGTLNVTINRLIGVNNLIKGSHILPSQTPTNFVVSLRLRRSERSSIYKESEMEERKKMDLQEESDGFHKKYFTQPVLTSFNPNFDQSFVFPITLNELKKTELVLTVLQSTTMSNSVEGCVSAEGGRIPRRNNSVTSYHHPHSYGADKCSRKVNMISEEMRCVGVTFYKLNQHELINCPEKMQNIWQELRKLPELKGGEFDIGSDNETSKSTASTISANNSFNYEPVRFTLNKEEHSVNEIENENTMSNIISSVPHSGIIRKSMAKVSILYKRELSILEISVEEFKDLKIHNNETDMIFQALFCLGNTTLSVVKGKPFKINKLKNDKAVNDKDETYSFFDIAIPYTEHISLNVDMNRLLSYNNIGVLFQIFVRPELSNQSRRLANISVGQTKVTYEMALLQWGDLVKELKRLKNDNLFTSTKKITYWHSVDAL</sequence>
<reference evidence="4 5" key="2">
    <citation type="submission" date="2023-11" db="UniProtKB">
        <authorList>
            <consortium name="WormBaseParasite"/>
        </authorList>
    </citation>
    <scope>IDENTIFICATION</scope>
</reference>
<keyword evidence="2" id="KW-0812">Transmembrane</keyword>
<dbReference type="Proteomes" id="UP000050795">
    <property type="component" value="Unassembled WGS sequence"/>
</dbReference>
<dbReference type="InterPro" id="IPR035892">
    <property type="entry name" value="C2_domain_sf"/>
</dbReference>
<dbReference type="WBParaSite" id="TREG1_12890.1">
    <property type="protein sequence ID" value="TREG1_12890.1"/>
    <property type="gene ID" value="TREG1_12890"/>
</dbReference>
<evidence type="ECO:0000313" key="3">
    <source>
        <dbReference type="Proteomes" id="UP000050795"/>
    </source>
</evidence>
<evidence type="ECO:0000313" key="4">
    <source>
        <dbReference type="WBParaSite" id="TREG1_12890.1"/>
    </source>
</evidence>
<keyword evidence="3" id="KW-1185">Reference proteome</keyword>
<accession>A0AA85J3Z3</accession>
<keyword evidence="2" id="KW-1133">Transmembrane helix</keyword>
<evidence type="ECO:0000313" key="5">
    <source>
        <dbReference type="WBParaSite" id="TREG1_12890.4"/>
    </source>
</evidence>
<evidence type="ECO:0000256" key="1">
    <source>
        <dbReference type="SAM" id="MobiDB-lite"/>
    </source>
</evidence>
<reference evidence="3" key="1">
    <citation type="submission" date="2022-06" db="EMBL/GenBank/DDBJ databases">
        <authorList>
            <person name="Berger JAMES D."/>
            <person name="Berger JAMES D."/>
        </authorList>
    </citation>
    <scope>NUCLEOTIDE SEQUENCE [LARGE SCALE GENOMIC DNA]</scope>
</reference>
<dbReference type="Gene3D" id="2.60.40.150">
    <property type="entry name" value="C2 domain"/>
    <property type="match status" value="1"/>
</dbReference>
<protein>
    <submittedName>
        <fullName evidence="4 5">C2 domain-containing protein</fullName>
    </submittedName>
</protein>
<evidence type="ECO:0000256" key="2">
    <source>
        <dbReference type="SAM" id="Phobius"/>
    </source>
</evidence>
<name>A0AA85J3Z3_TRIRE</name>
<feature type="region of interest" description="Disordered" evidence="1">
    <location>
        <begin position="204"/>
        <end position="236"/>
    </location>
</feature>
<dbReference type="SUPFAM" id="SSF49562">
    <property type="entry name" value="C2 domain (Calcium/lipid-binding domain, CaLB)"/>
    <property type="match status" value="1"/>
</dbReference>
<keyword evidence="2" id="KW-0472">Membrane</keyword>
<feature type="transmembrane region" description="Helical" evidence="2">
    <location>
        <begin position="6"/>
        <end position="30"/>
    </location>
</feature>
<proteinExistence type="predicted"/>
<feature type="compositionally biased region" description="Basic and acidic residues" evidence="1">
    <location>
        <begin position="215"/>
        <end position="229"/>
    </location>
</feature>
<dbReference type="AlphaFoldDB" id="A0AA85J3Z3"/>
<organism evidence="3 5">
    <name type="scientific">Trichobilharzia regenti</name>
    <name type="common">Nasal bird schistosome</name>
    <dbReference type="NCBI Taxonomy" id="157069"/>
    <lineage>
        <taxon>Eukaryota</taxon>
        <taxon>Metazoa</taxon>
        <taxon>Spiralia</taxon>
        <taxon>Lophotrochozoa</taxon>
        <taxon>Platyhelminthes</taxon>
        <taxon>Trematoda</taxon>
        <taxon>Digenea</taxon>
        <taxon>Strigeidida</taxon>
        <taxon>Schistosomatoidea</taxon>
        <taxon>Schistosomatidae</taxon>
        <taxon>Trichobilharzia</taxon>
    </lineage>
</organism>